<dbReference type="EMBL" id="JBHULV010000008">
    <property type="protein sequence ID" value="MFD2730310.1"/>
    <property type="molecule type" value="Genomic_DNA"/>
</dbReference>
<organism evidence="2 3">
    <name type="scientific">Pedobacter alpinus</name>
    <dbReference type="NCBI Taxonomy" id="1590643"/>
    <lineage>
        <taxon>Bacteria</taxon>
        <taxon>Pseudomonadati</taxon>
        <taxon>Bacteroidota</taxon>
        <taxon>Sphingobacteriia</taxon>
        <taxon>Sphingobacteriales</taxon>
        <taxon>Sphingobacteriaceae</taxon>
        <taxon>Pedobacter</taxon>
    </lineage>
</organism>
<comment type="caution">
    <text evidence="2">The sequence shown here is derived from an EMBL/GenBank/DDBJ whole genome shotgun (WGS) entry which is preliminary data.</text>
</comment>
<evidence type="ECO:0000259" key="1">
    <source>
        <dbReference type="Pfam" id="PF13568"/>
    </source>
</evidence>
<accession>A0ABW5TNY8</accession>
<feature type="domain" description="Outer membrane protein beta-barrel" evidence="1">
    <location>
        <begin position="19"/>
        <end position="204"/>
    </location>
</feature>
<reference evidence="3" key="1">
    <citation type="journal article" date="2019" name="Int. J. Syst. Evol. Microbiol.">
        <title>The Global Catalogue of Microorganisms (GCM) 10K type strain sequencing project: providing services to taxonomists for standard genome sequencing and annotation.</title>
        <authorList>
            <consortium name="The Broad Institute Genomics Platform"/>
            <consortium name="The Broad Institute Genome Sequencing Center for Infectious Disease"/>
            <person name="Wu L."/>
            <person name="Ma J."/>
        </authorList>
    </citation>
    <scope>NUCLEOTIDE SEQUENCE [LARGE SCALE GENOMIC DNA]</scope>
    <source>
        <strain evidence="3">KCTC 42456</strain>
    </source>
</reference>
<dbReference type="Proteomes" id="UP001597546">
    <property type="component" value="Unassembled WGS sequence"/>
</dbReference>
<dbReference type="RefSeq" id="WP_379040972.1">
    <property type="nucleotide sequence ID" value="NZ_JBHSKW010000005.1"/>
</dbReference>
<sequence length="225" mass="24782">MKKLYLLTFVFSLFVIGLFAQDNSPKKFKVITGVNLGSQYIDVPQFKGNSAFTTSLHIAAFVDLSIFNNFFIQPGLSFSGKGAKYDYAGTGVDPTFGAYNFTYKGTSSVMYLEIPINGIYKIKNIYIGAGPYFGYALSGKKDINTIASNELGALNERDNGNIKFGNEQDDDFRKTDYGANFLIGYQFEDGFNVGANFGLGLYNLSPVNNQEAKNRVISISLGYAF</sequence>
<name>A0ABW5TNY8_9SPHI</name>
<gene>
    <name evidence="2" type="ORF">ACFSSE_01200</name>
</gene>
<dbReference type="Pfam" id="PF13568">
    <property type="entry name" value="OMP_b-brl_2"/>
    <property type="match status" value="1"/>
</dbReference>
<protein>
    <submittedName>
        <fullName evidence="2">Porin family protein</fullName>
    </submittedName>
</protein>
<proteinExistence type="predicted"/>
<evidence type="ECO:0000313" key="3">
    <source>
        <dbReference type="Proteomes" id="UP001597546"/>
    </source>
</evidence>
<evidence type="ECO:0000313" key="2">
    <source>
        <dbReference type="EMBL" id="MFD2730310.1"/>
    </source>
</evidence>
<dbReference type="InterPro" id="IPR025665">
    <property type="entry name" value="Beta-barrel_OMP_2"/>
</dbReference>
<keyword evidence="3" id="KW-1185">Reference proteome</keyword>